<dbReference type="OrthoDB" id="1896086at2759"/>
<dbReference type="HOGENOM" id="CLU_454221_0_0_1"/>
<dbReference type="eggNOG" id="ENOG502SPKB">
    <property type="taxonomic scope" value="Eukaryota"/>
</dbReference>
<evidence type="ECO:0000313" key="3">
    <source>
        <dbReference type="Proteomes" id="UP000001611"/>
    </source>
</evidence>
<keyword evidence="3" id="KW-1185">Reference proteome</keyword>
<dbReference type="KEGG" id="vda:VDAG_08153"/>
<dbReference type="EMBL" id="DS572713">
    <property type="protein sequence ID" value="EGY16989.1"/>
    <property type="molecule type" value="Genomic_DNA"/>
</dbReference>
<gene>
    <name evidence="2" type="ORF">VDAG_08153</name>
</gene>
<feature type="region of interest" description="Disordered" evidence="1">
    <location>
        <begin position="387"/>
        <end position="406"/>
    </location>
</feature>
<evidence type="ECO:0000313" key="2">
    <source>
        <dbReference type="EMBL" id="EGY16989.1"/>
    </source>
</evidence>
<organism evidence="2 3">
    <name type="scientific">Verticillium dahliae (strain VdLs.17 / ATCC MYA-4575 / FGSC 10137)</name>
    <name type="common">Verticillium wilt</name>
    <dbReference type="NCBI Taxonomy" id="498257"/>
    <lineage>
        <taxon>Eukaryota</taxon>
        <taxon>Fungi</taxon>
        <taxon>Dikarya</taxon>
        <taxon>Ascomycota</taxon>
        <taxon>Pezizomycotina</taxon>
        <taxon>Sordariomycetes</taxon>
        <taxon>Hypocreomycetidae</taxon>
        <taxon>Glomerellales</taxon>
        <taxon>Plectosphaerellaceae</taxon>
        <taxon>Verticillium</taxon>
    </lineage>
</organism>
<feature type="region of interest" description="Disordered" evidence="1">
    <location>
        <begin position="579"/>
        <end position="599"/>
    </location>
</feature>
<dbReference type="Proteomes" id="UP000001611">
    <property type="component" value="Chromosome 6"/>
</dbReference>
<dbReference type="RefSeq" id="XP_009655825.1">
    <property type="nucleotide sequence ID" value="XM_009657530.1"/>
</dbReference>
<evidence type="ECO:0000256" key="1">
    <source>
        <dbReference type="SAM" id="MobiDB-lite"/>
    </source>
</evidence>
<dbReference type="InParanoid" id="G2XDC1"/>
<dbReference type="GeneID" id="20709616"/>
<accession>G2XDC1</accession>
<dbReference type="AlphaFoldDB" id="G2XDC1"/>
<sequence length="731" mass="80370">MSASGTIGGCVTMNRLLSSLTGTLPRLDQALAQSITRNGAHLDWFTRRTIRAGLSRSKRRTTHDENITPPDGELVRHTFEAVMKNANTVRNPSSTCGISQRVIAYGAPLLLAFSAVPFCLAQDALPSQTLNPIDGIRVAAIRPTEAGQIGIDPVDIPPDESMKAPIGVDTQYLTELVTDQQTKTAWVHSDSAFGVATITTKGPDGSPQTTTIPEGFRVAMVDGKVEVTLSQWLKDKLNGLSQQLPSCSLRKRREWDYRQHNVIERRAPPDIPCVRQRVNRLNQLLREDPDTMRQMVRLNEQVAQASGSDAVALAESEQMMAFAEEEIVLEIIHVYEVVEITPTAGELLATVGESVLGVLGSIAFFFGTVNILEDLWKLRADPQPMPFFKNNKPNEPSDPGSCPEAQPACEGERCKGGSNAKCTAEWKDCDCLVSSVTFEDGAFFGDAWEAVEDEVSQFVFGSDPNADIPNPKCQVGTGEDNNLANVESDVWSKLLDNLCVGKTLLSGGIHETKKTSDVGLTSYEGWEFEFILEMSREKDCSAYNCVDVFGKFTSCSYDSHTKYKTGELPLDCGTAKYIMHDPKDSEPEPDPTPSPPPKTSLTLQNDFCYGRDDFGSHGDVHESWVSQYSGWACAGTALKTVQAGKPDTFLEFYTVTNDAPYWYKVWWKDGCELEGGQTEAYASNPLMEENPGHTKCQEILIDNYKRCNNGGVGGNIQAGCLVYEFKAQRKE</sequence>
<reference evidence="2 3" key="1">
    <citation type="submission" date="2008-03" db="EMBL/GenBank/DDBJ databases">
        <title>The Genome Sequence of Verticillium dahliae VdLs.17.</title>
        <authorList>
            <consortium name="The Broad Institute Genome Sequencing Platform"/>
            <person name="Ma L.-J.J."/>
            <person name="Klosterman S.J."/>
            <person name="Subbarao K."/>
            <person name="Dobinson K."/>
            <person name="Veronese P."/>
            <person name="Kang S."/>
            <person name="Gold S.E."/>
            <person name="Young S."/>
            <person name="Jaffe D."/>
            <person name="Gnerre S."/>
            <person name="Berlin A."/>
            <person name="Heiman D."/>
            <person name="Hepburn T."/>
            <person name="Sykes S."/>
            <person name="Alvarado L."/>
            <person name="Kodira C.D."/>
            <person name="Lander E."/>
            <person name="Galagan J."/>
            <person name="Nusbaum C."/>
            <person name="Birren B."/>
        </authorList>
    </citation>
    <scope>NUCLEOTIDE SEQUENCE [LARGE SCALE GENOMIC DNA]</scope>
    <source>
        <strain evidence="3">VdLs.17 / ATCC MYA-4575 / FGSC 10137</strain>
    </source>
</reference>
<name>G2XDC1_VERDV</name>
<proteinExistence type="predicted"/>
<dbReference type="OMA" id="HSESAFG"/>
<protein>
    <submittedName>
        <fullName evidence="2">Uncharacterized protein</fullName>
    </submittedName>
</protein>